<dbReference type="InterPro" id="IPR008271">
    <property type="entry name" value="Ser/Thr_kinase_AS"/>
</dbReference>
<evidence type="ECO:0000256" key="14">
    <source>
        <dbReference type="SAM" id="SignalP"/>
    </source>
</evidence>
<keyword evidence="4 13" id="KW-0812">Transmembrane</keyword>
<dbReference type="PROSITE" id="PS00107">
    <property type="entry name" value="PROTEIN_KINASE_ATP"/>
    <property type="match status" value="1"/>
</dbReference>
<comment type="subcellular location">
    <subcellularLocation>
        <location evidence="1">Membrane</location>
        <topology evidence="1">Single-pass type I membrane protein</topology>
    </subcellularLocation>
</comment>
<dbReference type="PROSITE" id="PS50011">
    <property type="entry name" value="PROTEIN_KINASE_DOM"/>
    <property type="match status" value="1"/>
</dbReference>
<dbReference type="Pfam" id="PF00069">
    <property type="entry name" value="Pkinase"/>
    <property type="match status" value="1"/>
</dbReference>
<protein>
    <recommendedName>
        <fullName evidence="15">Protein kinase domain-containing protein</fullName>
    </recommendedName>
</protein>
<evidence type="ECO:0000256" key="7">
    <source>
        <dbReference type="ARBA" id="ARBA00022777"/>
    </source>
</evidence>
<keyword evidence="17" id="KW-1185">Reference proteome</keyword>
<dbReference type="InterPro" id="IPR017441">
    <property type="entry name" value="Protein_kinase_ATP_BS"/>
</dbReference>
<feature type="signal peptide" evidence="14">
    <location>
        <begin position="1"/>
        <end position="18"/>
    </location>
</feature>
<dbReference type="FunFam" id="1.10.510.10:FF:000590">
    <property type="entry name" value="PR5-like receptor kinase"/>
    <property type="match status" value="1"/>
</dbReference>
<dbReference type="InterPro" id="IPR000719">
    <property type="entry name" value="Prot_kinase_dom"/>
</dbReference>
<dbReference type="GO" id="GO:0030247">
    <property type="term" value="F:polysaccharide binding"/>
    <property type="evidence" value="ECO:0007669"/>
    <property type="project" value="InterPro"/>
</dbReference>
<dbReference type="Proteomes" id="UP001457282">
    <property type="component" value="Unassembled WGS sequence"/>
</dbReference>
<keyword evidence="10 13" id="KW-0472">Membrane</keyword>
<sequence length="605" mass="68089">MLFNFLCWLLIVVELVHGGVYLENCMETRCKPHGPTIRFPFRIKGRQPNHCGYEGFDISCTNDKQTVLEIMPSSANKFFVKKINYASQEIEIYYQIGCPPQQVFDLISLSSSPFKFVEGGRNYTIFSCPSSKERDEYLRSSGPYCGAKLRPCNHGSNPVGNQMFAIRGDDCLIDSFPLVSCTKVHDYYTSSSVPDMSLGSRHNVLKLQWSKPSCQHCEVLGKICISKSEQFTSNPTETTECIDVAKGRSSRAILKILGTFSPSVVLIVTGAVIYYIYSSKRTENENQLRIERFLDDYRALKPSRYSYADIKKITNQFEDKLGQGAYGTVYKGKLSSELFVAVKILNNSNEKGADFINEVGTMGLIHHVNVVRLVGFCADGFVRALIYEFLPNGSLQNFLSSADCKNSFLGWDTLQDIALGVAKGIEYLHQGCDQQILHFDIKPHNVLLEQDFTPKVSDFGLAKLCSKDQSAISVTTARGTMGYIAPEVFSRNFGNVSYKSDVYSFGTLLLEMVGGRKNFKVMEDSTSQVYFPEWIYNLLEEGNDLRIHIEDEGYVKIARKLAIVGLWCIQWHPVDRPSMKVVIQMLEREGDNLTMPPNPFASTSN</sequence>
<dbReference type="GO" id="GO:0016020">
    <property type="term" value="C:membrane"/>
    <property type="evidence" value="ECO:0007669"/>
    <property type="project" value="UniProtKB-SubCell"/>
</dbReference>
<evidence type="ECO:0000259" key="15">
    <source>
        <dbReference type="PROSITE" id="PS50011"/>
    </source>
</evidence>
<dbReference type="AlphaFoldDB" id="A0AAW1WB31"/>
<evidence type="ECO:0000256" key="8">
    <source>
        <dbReference type="ARBA" id="ARBA00022840"/>
    </source>
</evidence>
<evidence type="ECO:0000256" key="11">
    <source>
        <dbReference type="ARBA" id="ARBA00023180"/>
    </source>
</evidence>
<keyword evidence="2" id="KW-0723">Serine/threonine-protein kinase</keyword>
<keyword evidence="6 12" id="KW-0547">Nucleotide-binding</keyword>
<evidence type="ECO:0000313" key="17">
    <source>
        <dbReference type="Proteomes" id="UP001457282"/>
    </source>
</evidence>
<reference evidence="16 17" key="1">
    <citation type="journal article" date="2023" name="G3 (Bethesda)">
        <title>A chromosome-length genome assembly and annotation of blackberry (Rubus argutus, cv. 'Hillquist').</title>
        <authorList>
            <person name="Bruna T."/>
            <person name="Aryal R."/>
            <person name="Dudchenko O."/>
            <person name="Sargent D.J."/>
            <person name="Mead D."/>
            <person name="Buti M."/>
            <person name="Cavallini A."/>
            <person name="Hytonen T."/>
            <person name="Andres J."/>
            <person name="Pham M."/>
            <person name="Weisz D."/>
            <person name="Mascagni F."/>
            <person name="Usai G."/>
            <person name="Natali L."/>
            <person name="Bassil N."/>
            <person name="Fernandez G.E."/>
            <person name="Lomsadze A."/>
            <person name="Armour M."/>
            <person name="Olukolu B."/>
            <person name="Poorten T."/>
            <person name="Britton C."/>
            <person name="Davik J."/>
            <person name="Ashrafi H."/>
            <person name="Aiden E.L."/>
            <person name="Borodovsky M."/>
            <person name="Worthington M."/>
        </authorList>
    </citation>
    <scope>NUCLEOTIDE SEQUENCE [LARGE SCALE GENOMIC DNA]</scope>
    <source>
        <strain evidence="16">PI 553951</strain>
    </source>
</reference>
<comment type="caution">
    <text evidence="16">The sequence shown here is derived from an EMBL/GenBank/DDBJ whole genome shotgun (WGS) entry which is preliminary data.</text>
</comment>
<feature type="chain" id="PRO_5043777503" description="Protein kinase domain-containing protein" evidence="14">
    <location>
        <begin position="19"/>
        <end position="605"/>
    </location>
</feature>
<dbReference type="EMBL" id="JBEDUW010000006">
    <property type="protein sequence ID" value="KAK9921984.1"/>
    <property type="molecule type" value="Genomic_DNA"/>
</dbReference>
<feature type="binding site" evidence="12">
    <location>
        <position position="343"/>
    </location>
    <ligand>
        <name>ATP</name>
        <dbReference type="ChEBI" id="CHEBI:30616"/>
    </ligand>
</feature>
<proteinExistence type="predicted"/>
<evidence type="ECO:0000256" key="6">
    <source>
        <dbReference type="ARBA" id="ARBA00022741"/>
    </source>
</evidence>
<dbReference type="Pfam" id="PF13947">
    <property type="entry name" value="GUB_WAK_bind"/>
    <property type="match status" value="1"/>
</dbReference>
<evidence type="ECO:0000256" key="10">
    <source>
        <dbReference type="ARBA" id="ARBA00023136"/>
    </source>
</evidence>
<dbReference type="SMART" id="SM00220">
    <property type="entry name" value="S_TKc"/>
    <property type="match status" value="1"/>
</dbReference>
<dbReference type="InterPro" id="IPR045874">
    <property type="entry name" value="LRK10/LRL21-25-like"/>
</dbReference>
<keyword evidence="11" id="KW-0325">Glycoprotein</keyword>
<feature type="domain" description="Protein kinase" evidence="15">
    <location>
        <begin position="315"/>
        <end position="601"/>
    </location>
</feature>
<dbReference type="Gene3D" id="3.30.200.20">
    <property type="entry name" value="Phosphorylase Kinase, domain 1"/>
    <property type="match status" value="1"/>
</dbReference>
<evidence type="ECO:0000256" key="1">
    <source>
        <dbReference type="ARBA" id="ARBA00004479"/>
    </source>
</evidence>
<dbReference type="SUPFAM" id="SSF56112">
    <property type="entry name" value="Protein kinase-like (PK-like)"/>
    <property type="match status" value="1"/>
</dbReference>
<dbReference type="GO" id="GO:0005524">
    <property type="term" value="F:ATP binding"/>
    <property type="evidence" value="ECO:0007669"/>
    <property type="project" value="UniProtKB-UniRule"/>
</dbReference>
<evidence type="ECO:0000256" key="2">
    <source>
        <dbReference type="ARBA" id="ARBA00022527"/>
    </source>
</evidence>
<organism evidence="16 17">
    <name type="scientific">Rubus argutus</name>
    <name type="common">Southern blackberry</name>
    <dbReference type="NCBI Taxonomy" id="59490"/>
    <lineage>
        <taxon>Eukaryota</taxon>
        <taxon>Viridiplantae</taxon>
        <taxon>Streptophyta</taxon>
        <taxon>Embryophyta</taxon>
        <taxon>Tracheophyta</taxon>
        <taxon>Spermatophyta</taxon>
        <taxon>Magnoliopsida</taxon>
        <taxon>eudicotyledons</taxon>
        <taxon>Gunneridae</taxon>
        <taxon>Pentapetalae</taxon>
        <taxon>rosids</taxon>
        <taxon>fabids</taxon>
        <taxon>Rosales</taxon>
        <taxon>Rosaceae</taxon>
        <taxon>Rosoideae</taxon>
        <taxon>Rosoideae incertae sedis</taxon>
        <taxon>Rubus</taxon>
    </lineage>
</organism>
<keyword evidence="3" id="KW-0808">Transferase</keyword>
<gene>
    <name evidence="16" type="ORF">M0R45_030472</name>
</gene>
<accession>A0AAW1WB31</accession>
<keyword evidence="7" id="KW-0418">Kinase</keyword>
<feature type="transmembrane region" description="Helical" evidence="13">
    <location>
        <begin position="256"/>
        <end position="277"/>
    </location>
</feature>
<evidence type="ECO:0000313" key="16">
    <source>
        <dbReference type="EMBL" id="KAK9921984.1"/>
    </source>
</evidence>
<evidence type="ECO:0000256" key="13">
    <source>
        <dbReference type="SAM" id="Phobius"/>
    </source>
</evidence>
<evidence type="ECO:0000256" key="3">
    <source>
        <dbReference type="ARBA" id="ARBA00022679"/>
    </source>
</evidence>
<dbReference type="InterPro" id="IPR011009">
    <property type="entry name" value="Kinase-like_dom_sf"/>
</dbReference>
<keyword evidence="8 12" id="KW-0067">ATP-binding</keyword>
<name>A0AAW1WB31_RUBAR</name>
<dbReference type="GO" id="GO:0004674">
    <property type="term" value="F:protein serine/threonine kinase activity"/>
    <property type="evidence" value="ECO:0007669"/>
    <property type="project" value="UniProtKB-KW"/>
</dbReference>
<keyword evidence="5 14" id="KW-0732">Signal</keyword>
<dbReference type="FunFam" id="3.30.200.20:FF:000178">
    <property type="entry name" value="serine/threonine-protein kinase PBS1-like"/>
    <property type="match status" value="1"/>
</dbReference>
<dbReference type="InterPro" id="IPR025287">
    <property type="entry name" value="WAK_GUB"/>
</dbReference>
<evidence type="ECO:0000256" key="12">
    <source>
        <dbReference type="PROSITE-ProRule" id="PRU10141"/>
    </source>
</evidence>
<evidence type="ECO:0000256" key="4">
    <source>
        <dbReference type="ARBA" id="ARBA00022692"/>
    </source>
</evidence>
<evidence type="ECO:0000256" key="9">
    <source>
        <dbReference type="ARBA" id="ARBA00022989"/>
    </source>
</evidence>
<dbReference type="PANTHER" id="PTHR27009">
    <property type="entry name" value="RUST RESISTANCE KINASE LR10-RELATED"/>
    <property type="match status" value="1"/>
</dbReference>
<evidence type="ECO:0000256" key="5">
    <source>
        <dbReference type="ARBA" id="ARBA00022729"/>
    </source>
</evidence>
<keyword evidence="9 13" id="KW-1133">Transmembrane helix</keyword>
<dbReference type="PROSITE" id="PS00108">
    <property type="entry name" value="PROTEIN_KINASE_ST"/>
    <property type="match status" value="1"/>
</dbReference>
<dbReference type="Gene3D" id="1.10.510.10">
    <property type="entry name" value="Transferase(Phosphotransferase) domain 1"/>
    <property type="match status" value="1"/>
</dbReference>